<dbReference type="RefSeq" id="WP_028726674.1">
    <property type="nucleotide sequence ID" value="NZ_AUAE01000010.1"/>
</dbReference>
<proteinExistence type="inferred from homology"/>
<dbReference type="InterPro" id="IPR014718">
    <property type="entry name" value="GH-type_carb-bd"/>
</dbReference>
<accession>A0A0F5J8J8</accession>
<dbReference type="SUPFAM" id="SSF48230">
    <property type="entry name" value="Chondroitin AC/alginate lyase"/>
    <property type="match status" value="1"/>
</dbReference>
<evidence type="ECO:0000256" key="4">
    <source>
        <dbReference type="ARBA" id="ARBA00022729"/>
    </source>
</evidence>
<organism evidence="12 13">
    <name type="scientific">Parabacteroides gordonii MS-1 = DSM 23371</name>
    <dbReference type="NCBI Taxonomy" id="1203610"/>
    <lineage>
        <taxon>Bacteria</taxon>
        <taxon>Pseudomonadati</taxon>
        <taxon>Bacteroidota</taxon>
        <taxon>Bacteroidia</taxon>
        <taxon>Bacteroidales</taxon>
        <taxon>Tannerellaceae</taxon>
        <taxon>Parabacteroides</taxon>
    </lineage>
</organism>
<evidence type="ECO:0000256" key="8">
    <source>
        <dbReference type="SAM" id="SignalP"/>
    </source>
</evidence>
<comment type="caution">
    <text evidence="12">The sequence shown here is derived from an EMBL/GenBank/DDBJ whole genome shotgun (WGS) entry which is preliminary data.</text>
</comment>
<dbReference type="GO" id="GO:0005576">
    <property type="term" value="C:extracellular region"/>
    <property type="evidence" value="ECO:0007669"/>
    <property type="project" value="InterPro"/>
</dbReference>
<dbReference type="GO" id="GO:0016837">
    <property type="term" value="F:carbon-oxygen lyase activity, acting on polysaccharides"/>
    <property type="evidence" value="ECO:0007669"/>
    <property type="project" value="UniProtKB-ARBA"/>
</dbReference>
<dbReference type="Gene3D" id="2.70.98.10">
    <property type="match status" value="1"/>
</dbReference>
<dbReference type="EMBL" id="AQHW01000017">
    <property type="protein sequence ID" value="KKB54104.1"/>
    <property type="molecule type" value="Genomic_DNA"/>
</dbReference>
<evidence type="ECO:0000256" key="1">
    <source>
        <dbReference type="ARBA" id="ARBA00001913"/>
    </source>
</evidence>
<feature type="domain" description="Polysaccharide lyase family 8 C-terminal" evidence="10">
    <location>
        <begin position="631"/>
        <end position="697"/>
    </location>
</feature>
<dbReference type="Pfam" id="PF02884">
    <property type="entry name" value="Lyase_8_C"/>
    <property type="match status" value="1"/>
</dbReference>
<evidence type="ECO:0000259" key="10">
    <source>
        <dbReference type="Pfam" id="PF02884"/>
    </source>
</evidence>
<keyword evidence="4 8" id="KW-0732">Signal</keyword>
<feature type="signal peptide" evidence="8">
    <location>
        <begin position="1"/>
        <end position="22"/>
    </location>
</feature>
<dbReference type="Gene3D" id="1.50.10.100">
    <property type="entry name" value="Chondroitin AC/alginate lyase"/>
    <property type="match status" value="1"/>
</dbReference>
<dbReference type="SUPFAM" id="SSF74650">
    <property type="entry name" value="Galactose mutarotase-like"/>
    <property type="match status" value="1"/>
</dbReference>
<evidence type="ECO:0000256" key="5">
    <source>
        <dbReference type="ARBA" id="ARBA00022837"/>
    </source>
</evidence>
<keyword evidence="13" id="KW-1185">Reference proteome</keyword>
<feature type="active site" evidence="7">
    <location>
        <position position="315"/>
    </location>
</feature>
<feature type="active site" evidence="7">
    <location>
        <position position="252"/>
    </location>
</feature>
<dbReference type="InterPro" id="IPR008929">
    <property type="entry name" value="Chondroitin_lyas"/>
</dbReference>
<keyword evidence="6" id="KW-0456">Lyase</keyword>
<sequence length="728" mass="81508">MKYLINRLLLSALLLVSTGAFSQTPVDELEQIRQNYIQSLVSSNDDSDLLNRILAGIPPETEMSDQMVVELHQRYPFNIDGIKAYMESLGEDGAWPDINYADTKRSGWDAKKHADRVLELAKLYHAEGPSCTWSPRFSTVIHQALGYWFRTKPVCKNWWYNEIGIPKTFGPAFILLRTQMTPDEQKEAVKVMDNARFGMTGQNKVWLAGNVLMKGLLLDDYALVKAARDTIVSEITTGRPEGIKSDWSFHQHGPQQQFGNYGLAYLSEMSFYSGLFAGTSFALSAEQQAILNNLLTEGYRWIIWRGYMDVNALDRQLFHNAPIHKALAIGNAANSLRKGSSPTDVAKIQALLDDNFPPQQPEGTAFAGQKHFWDSDQTIHRAPKWMASVKMASERVIGTELVNEDNLKGFYMGDGATYIYRNGDEYLNVFPFWDWRKIPGVTSYESDAPVPSPRSYGAHTRNETAFVGGVTDGHTGMTAMVLNRDGLNARKSWVVTDEFILCLGAGIRSDSTLSITTSIDQRKKRGALSYFDNGRWNPVDGLFTSTGKALRFFHDSTGYILMQPQNSVAISEKRSGSWSDFMGSYTPQTVEGEVVSLYIRHPKDVPGSYQYLILPASSAGRTASFRTEDIRVLRNDEAMQAVAINTCYYITAYQEGAIRLAADLALEIKTPGIYRVEERAGNVRIHAADPTHTQSSLSMRINDYDLKIMQPADQVAGQTISVSVRIER</sequence>
<evidence type="ECO:0000313" key="12">
    <source>
        <dbReference type="EMBL" id="KKB54104.1"/>
    </source>
</evidence>
<feature type="domain" description="Polysaccharide lyase 8 N-terminal alpha-helical" evidence="11">
    <location>
        <begin position="89"/>
        <end position="313"/>
    </location>
</feature>
<comment type="subunit">
    <text evidence="3">Monomer.</text>
</comment>
<dbReference type="SUPFAM" id="SSF49863">
    <property type="entry name" value="Hyaluronate lyase-like, C-terminal domain"/>
    <property type="match status" value="1"/>
</dbReference>
<comment type="cofactor">
    <cofactor evidence="1">
        <name>Ca(2+)</name>
        <dbReference type="ChEBI" id="CHEBI:29108"/>
    </cofactor>
</comment>
<dbReference type="InterPro" id="IPR003159">
    <property type="entry name" value="Lyase_8_central_dom"/>
</dbReference>
<feature type="active site" evidence="7">
    <location>
        <position position="261"/>
    </location>
</feature>
<dbReference type="PATRIC" id="fig|1203610.3.peg.3756"/>
<feature type="domain" description="Polysaccharide lyase family 8 central" evidence="9">
    <location>
        <begin position="370"/>
        <end position="617"/>
    </location>
</feature>
<dbReference type="GO" id="GO:0005975">
    <property type="term" value="P:carbohydrate metabolic process"/>
    <property type="evidence" value="ECO:0007669"/>
    <property type="project" value="InterPro"/>
</dbReference>
<dbReference type="Proteomes" id="UP000033035">
    <property type="component" value="Unassembled WGS sequence"/>
</dbReference>
<keyword evidence="5" id="KW-0106">Calcium</keyword>
<dbReference type="InterPro" id="IPR011013">
    <property type="entry name" value="Gal_mutarotase_sf_dom"/>
</dbReference>
<evidence type="ECO:0000313" key="13">
    <source>
        <dbReference type="Proteomes" id="UP000033035"/>
    </source>
</evidence>
<comment type="similarity">
    <text evidence="2">Belongs to the polysaccharide lyase 8 family.</text>
</comment>
<gene>
    <name evidence="12" type="ORF">HMPREF1536_03685</name>
</gene>
<evidence type="ECO:0000259" key="9">
    <source>
        <dbReference type="Pfam" id="PF02278"/>
    </source>
</evidence>
<evidence type="ECO:0000256" key="2">
    <source>
        <dbReference type="ARBA" id="ARBA00006699"/>
    </source>
</evidence>
<evidence type="ECO:0000256" key="6">
    <source>
        <dbReference type="ARBA" id="ARBA00023239"/>
    </source>
</evidence>
<dbReference type="HOGENOM" id="CLU_004172_2_1_10"/>
<dbReference type="Pfam" id="PF02278">
    <property type="entry name" value="Lyase_8"/>
    <property type="match status" value="1"/>
</dbReference>
<evidence type="ECO:0000259" key="11">
    <source>
        <dbReference type="Pfam" id="PF08124"/>
    </source>
</evidence>
<evidence type="ECO:0000256" key="7">
    <source>
        <dbReference type="PIRSR" id="PIRSR638970-1"/>
    </source>
</evidence>
<name>A0A0F5J8J8_9BACT</name>
<dbReference type="InterPro" id="IPR012970">
    <property type="entry name" value="Lyase_8_alpha_N"/>
</dbReference>
<dbReference type="InterPro" id="IPR004103">
    <property type="entry name" value="Lyase_8_C"/>
</dbReference>
<dbReference type="PANTHER" id="PTHR38481">
    <property type="entry name" value="HYALURONATE LYASE"/>
    <property type="match status" value="1"/>
</dbReference>
<protein>
    <submittedName>
        <fullName evidence="12">Uncharacterized protein</fullName>
    </submittedName>
</protein>
<dbReference type="GO" id="GO:0030246">
    <property type="term" value="F:carbohydrate binding"/>
    <property type="evidence" value="ECO:0007669"/>
    <property type="project" value="InterPro"/>
</dbReference>
<dbReference type="STRING" id="1203610.HMPREF1536_03685"/>
<feature type="chain" id="PRO_5002488802" evidence="8">
    <location>
        <begin position="23"/>
        <end position="728"/>
    </location>
</feature>
<dbReference type="Gene3D" id="2.60.220.10">
    <property type="entry name" value="Polysaccharide lyase family 8-like, C-terminal"/>
    <property type="match status" value="1"/>
</dbReference>
<evidence type="ECO:0000256" key="3">
    <source>
        <dbReference type="ARBA" id="ARBA00011245"/>
    </source>
</evidence>
<dbReference type="InterPro" id="IPR011071">
    <property type="entry name" value="Lyase_8-like_C"/>
</dbReference>
<dbReference type="PANTHER" id="PTHR38481:SF1">
    <property type="entry name" value="HYALURONATE LYASE"/>
    <property type="match status" value="1"/>
</dbReference>
<dbReference type="Pfam" id="PF08124">
    <property type="entry name" value="Lyase_8_N"/>
    <property type="match status" value="1"/>
</dbReference>
<dbReference type="AlphaFoldDB" id="A0A0F5J8J8"/>
<dbReference type="InterPro" id="IPR038970">
    <property type="entry name" value="Lyase_8"/>
</dbReference>
<reference evidence="12 13" key="1">
    <citation type="submission" date="2013-04" db="EMBL/GenBank/DDBJ databases">
        <title>The Genome Sequence of Parabacteroides gordonii DSM 23371.</title>
        <authorList>
            <consortium name="The Broad Institute Genomics Platform"/>
            <person name="Earl A."/>
            <person name="Ward D."/>
            <person name="Feldgarden M."/>
            <person name="Gevers D."/>
            <person name="Martens E."/>
            <person name="Sakamoto M."/>
            <person name="Benno Y."/>
            <person name="Suzuki N."/>
            <person name="Matsunaga N."/>
            <person name="Koshihara K."/>
            <person name="Seki M."/>
            <person name="Komiya H."/>
            <person name="Walker B."/>
            <person name="Young S."/>
            <person name="Zeng Q."/>
            <person name="Gargeya S."/>
            <person name="Fitzgerald M."/>
            <person name="Haas B."/>
            <person name="Abouelleil A."/>
            <person name="Allen A.W."/>
            <person name="Alvarado L."/>
            <person name="Arachchi H.M."/>
            <person name="Berlin A.M."/>
            <person name="Chapman S.B."/>
            <person name="Gainer-Dewar J."/>
            <person name="Goldberg J."/>
            <person name="Griggs A."/>
            <person name="Gujja S."/>
            <person name="Hansen M."/>
            <person name="Howarth C."/>
            <person name="Imamovic A."/>
            <person name="Ireland A."/>
            <person name="Larimer J."/>
            <person name="McCowan C."/>
            <person name="Murphy C."/>
            <person name="Pearson M."/>
            <person name="Poon T.W."/>
            <person name="Priest M."/>
            <person name="Roberts A."/>
            <person name="Saif S."/>
            <person name="Shea T."/>
            <person name="Sisk P."/>
            <person name="Sykes S."/>
            <person name="Wortman J."/>
            <person name="Nusbaum C."/>
            <person name="Birren B."/>
        </authorList>
    </citation>
    <scope>NUCLEOTIDE SEQUENCE [LARGE SCALE GENOMIC DNA]</scope>
    <source>
        <strain evidence="12 13">MS-1</strain>
    </source>
</reference>